<reference evidence="3 4" key="1">
    <citation type="journal article" date="2024" name="Nat. Commun.">
        <title>Phylogenomics reveals the evolutionary origins of lichenization in chlorophyte algae.</title>
        <authorList>
            <person name="Puginier C."/>
            <person name="Libourel C."/>
            <person name="Otte J."/>
            <person name="Skaloud P."/>
            <person name="Haon M."/>
            <person name="Grisel S."/>
            <person name="Petersen M."/>
            <person name="Berrin J.G."/>
            <person name="Delaux P.M."/>
            <person name="Dal Grande F."/>
            <person name="Keller J."/>
        </authorList>
    </citation>
    <scope>NUCLEOTIDE SEQUENCE [LARGE SCALE GENOMIC DNA]</scope>
    <source>
        <strain evidence="3 4">SAG 2043</strain>
    </source>
</reference>
<organism evidence="3 4">
    <name type="scientific">[Myrmecia] bisecta</name>
    <dbReference type="NCBI Taxonomy" id="41462"/>
    <lineage>
        <taxon>Eukaryota</taxon>
        <taxon>Viridiplantae</taxon>
        <taxon>Chlorophyta</taxon>
        <taxon>core chlorophytes</taxon>
        <taxon>Trebouxiophyceae</taxon>
        <taxon>Trebouxiales</taxon>
        <taxon>Trebouxiaceae</taxon>
        <taxon>Myrmecia</taxon>
    </lineage>
</organism>
<evidence type="ECO:0000256" key="1">
    <source>
        <dbReference type="SAM" id="Phobius"/>
    </source>
</evidence>
<dbReference type="Proteomes" id="UP001489004">
    <property type="component" value="Unassembled WGS sequence"/>
</dbReference>
<evidence type="ECO:0000313" key="4">
    <source>
        <dbReference type="Proteomes" id="UP001489004"/>
    </source>
</evidence>
<name>A0AAW1Q5L7_9CHLO</name>
<feature type="domain" description="ABM" evidence="2">
    <location>
        <begin position="57"/>
        <end position="121"/>
    </location>
</feature>
<accession>A0AAW1Q5L7</accession>
<dbReference type="SUPFAM" id="SSF54909">
    <property type="entry name" value="Dimeric alpha+beta barrel"/>
    <property type="match status" value="1"/>
</dbReference>
<evidence type="ECO:0000259" key="2">
    <source>
        <dbReference type="Pfam" id="PF03992"/>
    </source>
</evidence>
<sequence>MVQQDRLVQVLTIAGAAVLGALIGSSWTAKRRYGADKTAKQAFLLVINATFESVADRDKFITLFKPLAKHVAEHEPDTLAYELAIADNNPLKIQIFERYKSRSPAYDPIHRSSEPFKRFQDAVKESGMVLDKAGQSFIEADIGHM</sequence>
<evidence type="ECO:0000313" key="3">
    <source>
        <dbReference type="EMBL" id="KAK9816557.1"/>
    </source>
</evidence>
<protein>
    <recommendedName>
        <fullName evidence="2">ABM domain-containing protein</fullName>
    </recommendedName>
</protein>
<feature type="transmembrane region" description="Helical" evidence="1">
    <location>
        <begin position="6"/>
        <end position="27"/>
    </location>
</feature>
<dbReference type="InterPro" id="IPR007138">
    <property type="entry name" value="ABM_dom"/>
</dbReference>
<keyword evidence="1" id="KW-0472">Membrane</keyword>
<dbReference type="Pfam" id="PF03992">
    <property type="entry name" value="ABM"/>
    <property type="match status" value="1"/>
</dbReference>
<proteinExistence type="predicted"/>
<keyword evidence="1" id="KW-0812">Transmembrane</keyword>
<dbReference type="InterPro" id="IPR011008">
    <property type="entry name" value="Dimeric_a/b-barrel"/>
</dbReference>
<dbReference type="PANTHER" id="PTHR40624:SF1">
    <property type="entry name" value="BIOSYNTHESIS MONOOXYGENASE, PUTATIVE (AFU_ORTHOLOGUE AFUA_1G12025)-RELATED"/>
    <property type="match status" value="1"/>
</dbReference>
<comment type="caution">
    <text evidence="3">The sequence shown here is derived from an EMBL/GenBank/DDBJ whole genome shotgun (WGS) entry which is preliminary data.</text>
</comment>
<dbReference type="EMBL" id="JALJOR010000005">
    <property type="protein sequence ID" value="KAK9816557.1"/>
    <property type="molecule type" value="Genomic_DNA"/>
</dbReference>
<gene>
    <name evidence="3" type="ORF">WJX72_001926</name>
</gene>
<keyword evidence="4" id="KW-1185">Reference proteome</keyword>
<dbReference type="AlphaFoldDB" id="A0AAW1Q5L7"/>
<dbReference type="PANTHER" id="PTHR40624">
    <property type="entry name" value="BIOSYNTHESIS MONOOXYGENASE, PUTATIVE (AFU_ORTHOLOGUE AFUA_1G12025)-RELATED"/>
    <property type="match status" value="1"/>
</dbReference>
<keyword evidence="1" id="KW-1133">Transmembrane helix</keyword>
<dbReference type="Gene3D" id="3.30.70.100">
    <property type="match status" value="1"/>
</dbReference>